<reference evidence="9" key="1">
    <citation type="submission" date="2023-07" db="EMBL/GenBank/DDBJ databases">
        <title>The genome sequence of Rhodocytophaga aerolata KACC 12507.</title>
        <authorList>
            <person name="Zhang X."/>
        </authorList>
    </citation>
    <scope>NUCLEOTIDE SEQUENCE</scope>
    <source>
        <strain evidence="9">KACC 12507</strain>
    </source>
</reference>
<dbReference type="PANTHER" id="PTHR11705:SF143">
    <property type="entry name" value="SLL0236 PROTEIN"/>
    <property type="match status" value="1"/>
</dbReference>
<evidence type="ECO:0000256" key="1">
    <source>
        <dbReference type="ARBA" id="ARBA00001947"/>
    </source>
</evidence>
<proteinExistence type="inferred from homology"/>
<name>A0ABT8R5E5_9BACT</name>
<comment type="cofactor">
    <cofactor evidence="1">
        <name>Zn(2+)</name>
        <dbReference type="ChEBI" id="CHEBI:29105"/>
    </cofactor>
</comment>
<dbReference type="SUPFAM" id="SSF53187">
    <property type="entry name" value="Zn-dependent exopeptidases"/>
    <property type="match status" value="1"/>
</dbReference>
<accession>A0ABT8R5E5</accession>
<evidence type="ECO:0000259" key="8">
    <source>
        <dbReference type="PROSITE" id="PS52035"/>
    </source>
</evidence>
<dbReference type="EMBL" id="JAUKPO010000003">
    <property type="protein sequence ID" value="MDO1445992.1"/>
    <property type="molecule type" value="Genomic_DNA"/>
</dbReference>
<evidence type="ECO:0000313" key="9">
    <source>
        <dbReference type="EMBL" id="MDO1445992.1"/>
    </source>
</evidence>
<keyword evidence="10" id="KW-1185">Reference proteome</keyword>
<evidence type="ECO:0000313" key="10">
    <source>
        <dbReference type="Proteomes" id="UP001168528"/>
    </source>
</evidence>
<organism evidence="9 10">
    <name type="scientific">Rhodocytophaga aerolata</name>
    <dbReference type="NCBI Taxonomy" id="455078"/>
    <lineage>
        <taxon>Bacteria</taxon>
        <taxon>Pseudomonadati</taxon>
        <taxon>Bacteroidota</taxon>
        <taxon>Cytophagia</taxon>
        <taxon>Cytophagales</taxon>
        <taxon>Rhodocytophagaceae</taxon>
        <taxon>Rhodocytophaga</taxon>
    </lineage>
</organism>
<dbReference type="PANTHER" id="PTHR11705">
    <property type="entry name" value="PROTEASE FAMILY M14 CARBOXYPEPTIDASE A,B"/>
    <property type="match status" value="1"/>
</dbReference>
<keyword evidence="6" id="KW-0482">Metalloprotease</keyword>
<evidence type="ECO:0000256" key="4">
    <source>
        <dbReference type="ARBA" id="ARBA00022801"/>
    </source>
</evidence>
<dbReference type="SMART" id="SM00631">
    <property type="entry name" value="Zn_pept"/>
    <property type="match status" value="1"/>
</dbReference>
<keyword evidence="9" id="KW-0121">Carboxypeptidase</keyword>
<gene>
    <name evidence="9" type="ORF">Q0590_06995</name>
</gene>
<evidence type="ECO:0000256" key="2">
    <source>
        <dbReference type="ARBA" id="ARBA00005988"/>
    </source>
</evidence>
<comment type="similarity">
    <text evidence="2 7">Belongs to the peptidase M14 family.</text>
</comment>
<keyword evidence="3" id="KW-0645">Protease</keyword>
<evidence type="ECO:0000256" key="5">
    <source>
        <dbReference type="ARBA" id="ARBA00022833"/>
    </source>
</evidence>
<dbReference type="InterPro" id="IPR000834">
    <property type="entry name" value="Peptidase_M14"/>
</dbReference>
<evidence type="ECO:0000256" key="7">
    <source>
        <dbReference type="PROSITE-ProRule" id="PRU01379"/>
    </source>
</evidence>
<comment type="caution">
    <text evidence="9">The sequence shown here is derived from an EMBL/GenBank/DDBJ whole genome shotgun (WGS) entry which is preliminary data.</text>
</comment>
<dbReference type="Pfam" id="PF00246">
    <property type="entry name" value="Peptidase_M14"/>
    <property type="match status" value="1"/>
</dbReference>
<evidence type="ECO:0000256" key="3">
    <source>
        <dbReference type="ARBA" id="ARBA00022670"/>
    </source>
</evidence>
<dbReference type="RefSeq" id="WP_302036798.1">
    <property type="nucleotide sequence ID" value="NZ_JAUKPO010000003.1"/>
</dbReference>
<dbReference type="Gene3D" id="3.40.630.10">
    <property type="entry name" value="Zn peptidases"/>
    <property type="match status" value="1"/>
</dbReference>
<feature type="domain" description="Peptidase M14" evidence="8">
    <location>
        <begin position="47"/>
        <end position="302"/>
    </location>
</feature>
<dbReference type="Proteomes" id="UP001168528">
    <property type="component" value="Unassembled WGS sequence"/>
</dbReference>
<evidence type="ECO:0000256" key="6">
    <source>
        <dbReference type="ARBA" id="ARBA00023049"/>
    </source>
</evidence>
<protein>
    <submittedName>
        <fullName evidence="9">M14 family zinc carboxypeptidase</fullName>
    </submittedName>
</protein>
<dbReference type="GO" id="GO:0004180">
    <property type="term" value="F:carboxypeptidase activity"/>
    <property type="evidence" value="ECO:0007669"/>
    <property type="project" value="UniProtKB-KW"/>
</dbReference>
<keyword evidence="5" id="KW-0862">Zinc</keyword>
<comment type="caution">
    <text evidence="7">Lacks conserved residue(s) required for the propagation of feature annotation.</text>
</comment>
<dbReference type="PROSITE" id="PS52035">
    <property type="entry name" value="PEPTIDASE_M14"/>
    <property type="match status" value="1"/>
</dbReference>
<dbReference type="CDD" id="cd06239">
    <property type="entry name" value="M14-like"/>
    <property type="match status" value="1"/>
</dbReference>
<sequence>MSFISCEPGRTTDKKANVVPATLTSSPVSDKFHELHEQYKETSITNRRFKHADVVRLLEELQTDNRFDVKKIGQSYENRDIYLVKIGTGKTTVLMWSQMHGDEPTATMALMDIFNYLRQTSTADKERDEILKQITLYVIPMLNPDGAEVYKRRNALDVDLNRDAISLQSPESRLLKSVRDSLKPEFGFNLHDQNTRYTAGKNGNPATISFLAPPYNYAKSVNEVRGNAMKLIVRLNKTLQLYIPNQVAKYSDEHEPRAFGDNIQKWGTSVVLIESGGYKNDPEKQYIRKLNFVALLTAMQSIATQSYARESIEPYYEIPQNERYLYDLVIRNVEVPRNSSSYKADIGINRYETTIEPYTNFYYRSLVEEIGDMSVNYGYQELDATGMRLVPGKVYPKEVKNVTALKTLDVKKLLQQGYTHVRLSNYLPPEQFTNLPINILSGKKIPNNDLILNRAPNFVLEQNGEVRYAVINGFVYDVQADKNGVINALVNQ</sequence>
<keyword evidence="4" id="KW-0378">Hydrolase</keyword>